<dbReference type="AlphaFoldDB" id="A0A955RX91"/>
<protein>
    <submittedName>
        <fullName evidence="1">Uncharacterized protein</fullName>
    </submittedName>
</protein>
<comment type="caution">
    <text evidence="1">The sequence shown here is derived from an EMBL/GenBank/DDBJ whole genome shotgun (WGS) entry which is preliminary data.</text>
</comment>
<gene>
    <name evidence="1" type="ORF">KC573_03205</name>
</gene>
<reference evidence="1" key="2">
    <citation type="journal article" date="2021" name="Microbiome">
        <title>Successional dynamics and alternative stable states in a saline activated sludge microbial community over 9 years.</title>
        <authorList>
            <person name="Wang Y."/>
            <person name="Ye J."/>
            <person name="Ju F."/>
            <person name="Liu L."/>
            <person name="Boyd J.A."/>
            <person name="Deng Y."/>
            <person name="Parks D.H."/>
            <person name="Jiang X."/>
            <person name="Yin X."/>
            <person name="Woodcroft B.J."/>
            <person name="Tyson G.W."/>
            <person name="Hugenholtz P."/>
            <person name="Polz M.F."/>
            <person name="Zhang T."/>
        </authorList>
    </citation>
    <scope>NUCLEOTIDE SEQUENCE</scope>
    <source>
        <strain evidence="1">HKST-UBA02</strain>
    </source>
</reference>
<accession>A0A955RX91</accession>
<dbReference type="EMBL" id="JAGQKY010000152">
    <property type="protein sequence ID" value="MCA9397813.1"/>
    <property type="molecule type" value="Genomic_DNA"/>
</dbReference>
<proteinExistence type="predicted"/>
<reference evidence="1" key="1">
    <citation type="submission" date="2020-04" db="EMBL/GenBank/DDBJ databases">
        <authorList>
            <person name="Zhang T."/>
        </authorList>
    </citation>
    <scope>NUCLEOTIDE SEQUENCE</scope>
    <source>
        <strain evidence="1">HKST-UBA02</strain>
    </source>
</reference>
<organism evidence="1 2">
    <name type="scientific">candidate division WWE3 bacterium</name>
    <dbReference type="NCBI Taxonomy" id="2053526"/>
    <lineage>
        <taxon>Bacteria</taxon>
        <taxon>Katanobacteria</taxon>
    </lineage>
</organism>
<evidence type="ECO:0000313" key="2">
    <source>
        <dbReference type="Proteomes" id="UP000699691"/>
    </source>
</evidence>
<evidence type="ECO:0000313" key="1">
    <source>
        <dbReference type="EMBL" id="MCA9397813.1"/>
    </source>
</evidence>
<name>A0A955RX91_UNCKA</name>
<sequence length="108" mass="12560">MNNQFEIEIIREAYCVRITISDAFWVTVIANNTTDPLFGCCTLIDPTHRTFIDDDEDSCDGYSLYIFFSDYIRDVLSETPPEGEYILKVEHPDLEIEEKFIVTYSKSN</sequence>
<dbReference type="Proteomes" id="UP000699691">
    <property type="component" value="Unassembled WGS sequence"/>
</dbReference>